<protein>
    <submittedName>
        <fullName evidence="2">Uncharacterized protein</fullName>
    </submittedName>
</protein>
<comment type="caution">
    <text evidence="2">The sequence shown here is derived from an EMBL/GenBank/DDBJ whole genome shotgun (WGS) entry which is preliminary data.</text>
</comment>
<evidence type="ECO:0000313" key="2">
    <source>
        <dbReference type="EMBL" id="EGD23265.1"/>
    </source>
</evidence>
<feature type="compositionally biased region" description="Basic and acidic residues" evidence="1">
    <location>
        <begin position="21"/>
        <end position="32"/>
    </location>
</feature>
<sequence>MVGTLAPESRNAGANAVESDIAGRCRTGDGARRRSRPRIGQESRLGRTDRPPLISLMDVPDGL</sequence>
<evidence type="ECO:0000256" key="1">
    <source>
        <dbReference type="SAM" id="MobiDB-lite"/>
    </source>
</evidence>
<organism evidence="2 3">
    <name type="scientific">Prescottella equi ATCC 33707</name>
    <dbReference type="NCBI Taxonomy" id="525370"/>
    <lineage>
        <taxon>Bacteria</taxon>
        <taxon>Bacillati</taxon>
        <taxon>Actinomycetota</taxon>
        <taxon>Actinomycetes</taxon>
        <taxon>Mycobacteriales</taxon>
        <taxon>Nocardiaceae</taxon>
        <taxon>Prescottella</taxon>
    </lineage>
</organism>
<dbReference type="HOGENOM" id="CLU_2882984_0_0_11"/>
<dbReference type="EMBL" id="ADNW02000013">
    <property type="protein sequence ID" value="EGD23265.1"/>
    <property type="molecule type" value="Genomic_DNA"/>
</dbReference>
<keyword evidence="3" id="KW-1185">Reference proteome</keyword>
<dbReference type="AlphaFoldDB" id="E9T353"/>
<accession>E9T353</accession>
<evidence type="ECO:0000313" key="3">
    <source>
        <dbReference type="Proteomes" id="UP000004245"/>
    </source>
</evidence>
<gene>
    <name evidence="2" type="ORF">HMPREF0724_13082</name>
</gene>
<reference evidence="2" key="1">
    <citation type="submission" date="2011-01" db="EMBL/GenBank/DDBJ databases">
        <authorList>
            <person name="Muzny D."/>
            <person name="Qin X."/>
            <person name="Buhay C."/>
            <person name="Dugan-Rocha S."/>
            <person name="Ding Y."/>
            <person name="Chen G."/>
            <person name="Hawes A."/>
            <person name="Holder M."/>
            <person name="Jhangiani S."/>
            <person name="Johnson A."/>
            <person name="Khan Z."/>
            <person name="Li Z."/>
            <person name="Liu W."/>
            <person name="Liu X."/>
            <person name="Perez L."/>
            <person name="Shen H."/>
            <person name="Wang Q."/>
            <person name="Watt J."/>
            <person name="Xi L."/>
            <person name="Xin Y."/>
            <person name="Zhou J."/>
            <person name="Deng J."/>
            <person name="Jiang H."/>
            <person name="Liu Y."/>
            <person name="Qu J."/>
            <person name="Song X.-Z."/>
            <person name="Zhang L."/>
            <person name="Villasana D."/>
            <person name="Johnson A."/>
            <person name="Liu J."/>
            <person name="Liyanage D."/>
            <person name="Lorensuhewa L."/>
            <person name="Robinson T."/>
            <person name="Song A."/>
            <person name="Song B.-B."/>
            <person name="Dinh H."/>
            <person name="Thornton R."/>
            <person name="Coyle M."/>
            <person name="Francisco L."/>
            <person name="Jackson L."/>
            <person name="Javaid M."/>
            <person name="Korchina V."/>
            <person name="Kovar C."/>
            <person name="Mata R."/>
            <person name="Mathew T."/>
            <person name="Ngo R."/>
            <person name="Nguyen L."/>
            <person name="Nguyen N."/>
            <person name="Okwuonu G."/>
            <person name="Ongeri F."/>
            <person name="Pham C."/>
            <person name="Simmons D."/>
            <person name="Wilczek-Boney K."/>
            <person name="Hale W."/>
            <person name="Jakkamsetti A."/>
            <person name="Pham P."/>
            <person name="Ruth R."/>
            <person name="San Lucas F."/>
            <person name="Warren J."/>
            <person name="Zhang J."/>
            <person name="Zhao Z."/>
            <person name="Zhou C."/>
            <person name="Zhu D."/>
            <person name="Lee S."/>
            <person name="Bess C."/>
            <person name="Blankenburg K."/>
            <person name="Forbes L."/>
            <person name="Fu Q."/>
            <person name="Gubbala S."/>
            <person name="Hirani K."/>
            <person name="Jayaseelan J.C."/>
            <person name="Lara F."/>
            <person name="Munidasa M."/>
            <person name="Palculict T."/>
            <person name="Patil S."/>
            <person name="Pu L.-L."/>
            <person name="Saada N."/>
            <person name="Tang L."/>
            <person name="Weissenberger G."/>
            <person name="Zhu Y."/>
            <person name="Hemphill L."/>
            <person name="Shang Y."/>
            <person name="Youmans B."/>
            <person name="Ayvaz T."/>
            <person name="Ross M."/>
            <person name="Santibanez J."/>
            <person name="Aqrawi P."/>
            <person name="Gross S."/>
            <person name="Joshi V."/>
            <person name="Fowler G."/>
            <person name="Nazareth L."/>
            <person name="Reid J."/>
            <person name="Worley K."/>
            <person name="Petrosino J."/>
            <person name="Highlander S."/>
            <person name="Gibbs R."/>
        </authorList>
    </citation>
    <scope>NUCLEOTIDE SEQUENCE [LARGE SCALE GENOMIC DNA]</scope>
    <source>
        <strain evidence="2">ATCC 33707</strain>
    </source>
</reference>
<feature type="compositionally biased region" description="Basic and acidic residues" evidence="1">
    <location>
        <begin position="39"/>
        <end position="50"/>
    </location>
</feature>
<dbReference type="Proteomes" id="UP000004245">
    <property type="component" value="Unassembled WGS sequence"/>
</dbReference>
<name>E9T353_RHOHA</name>
<proteinExistence type="predicted"/>
<feature type="region of interest" description="Disordered" evidence="1">
    <location>
        <begin position="1"/>
        <end position="63"/>
    </location>
</feature>